<evidence type="ECO:0000313" key="2">
    <source>
        <dbReference type="WBParaSite" id="PS1159_v2.g16909.t1"/>
    </source>
</evidence>
<dbReference type="Proteomes" id="UP000887580">
    <property type="component" value="Unplaced"/>
</dbReference>
<protein>
    <submittedName>
        <fullName evidence="2">Steroid dehydrogenase</fullName>
    </submittedName>
</protein>
<proteinExistence type="predicted"/>
<organism evidence="1 2">
    <name type="scientific">Panagrolaimus sp. PS1159</name>
    <dbReference type="NCBI Taxonomy" id="55785"/>
    <lineage>
        <taxon>Eukaryota</taxon>
        <taxon>Metazoa</taxon>
        <taxon>Ecdysozoa</taxon>
        <taxon>Nematoda</taxon>
        <taxon>Chromadorea</taxon>
        <taxon>Rhabditida</taxon>
        <taxon>Tylenchina</taxon>
        <taxon>Panagrolaimomorpha</taxon>
        <taxon>Panagrolaimoidea</taxon>
        <taxon>Panagrolaimidae</taxon>
        <taxon>Panagrolaimus</taxon>
    </lineage>
</organism>
<evidence type="ECO:0000313" key="1">
    <source>
        <dbReference type="Proteomes" id="UP000887580"/>
    </source>
</evidence>
<reference evidence="2" key="1">
    <citation type="submission" date="2022-11" db="UniProtKB">
        <authorList>
            <consortium name="WormBaseParasite"/>
        </authorList>
    </citation>
    <scope>IDENTIFICATION</scope>
</reference>
<name>A0AC35FEZ9_9BILA</name>
<sequence length="315" mass="35516">MMCLSSALNFLAYFTLAYILYKLFHGIYAIIYPYFIATPFDLHKLAGGAKWAIVTGSTDGIGKAYAMELGKKGFNLILIARNSLKLKNVKEEMLKECKNIEIETIVYDFSNANLEDYKKEILPAIEKKEIGILVNKARLANDFPDNLHFIDLQRNADIAIVNTVPVNILTAAVLPQMKKRNSGIIIMFSSSAAYAPMPYLSIYSSTRVYINHLSNILRNEYADTGIIIQTVSPLNVATNISKYKETFFFTPSPKKYAKAAIKTIGIVSETMGCLEHQIQAILLFGIPEFLFIFLQKKILKAQSEREKRELLNKSD</sequence>
<dbReference type="WBParaSite" id="PS1159_v2.g16909.t1">
    <property type="protein sequence ID" value="PS1159_v2.g16909.t1"/>
    <property type="gene ID" value="PS1159_v2.g16909"/>
</dbReference>
<accession>A0AC35FEZ9</accession>